<reference evidence="2 3" key="1">
    <citation type="journal article" date="2015" name="Genome Biol. Evol.">
        <title>Comparative Genomics of a Bacterivorous Green Alga Reveals Evolutionary Causalities and Consequences of Phago-Mixotrophic Mode of Nutrition.</title>
        <authorList>
            <person name="Burns J.A."/>
            <person name="Paasch A."/>
            <person name="Narechania A."/>
            <person name="Kim E."/>
        </authorList>
    </citation>
    <scope>NUCLEOTIDE SEQUENCE [LARGE SCALE GENOMIC DNA]</scope>
    <source>
        <strain evidence="2 3">PLY_AMNH</strain>
    </source>
</reference>
<accession>A0AAE0G4E2</accession>
<proteinExistence type="predicted"/>
<feature type="compositionally biased region" description="Basic and acidic residues" evidence="1">
    <location>
        <begin position="129"/>
        <end position="138"/>
    </location>
</feature>
<feature type="compositionally biased region" description="Polar residues" evidence="1">
    <location>
        <begin position="141"/>
        <end position="152"/>
    </location>
</feature>
<name>A0AAE0G4E2_9CHLO</name>
<organism evidence="2 3">
    <name type="scientific">Cymbomonas tetramitiformis</name>
    <dbReference type="NCBI Taxonomy" id="36881"/>
    <lineage>
        <taxon>Eukaryota</taxon>
        <taxon>Viridiplantae</taxon>
        <taxon>Chlorophyta</taxon>
        <taxon>Pyramimonadophyceae</taxon>
        <taxon>Pyramimonadales</taxon>
        <taxon>Pyramimonadaceae</taxon>
        <taxon>Cymbomonas</taxon>
    </lineage>
</organism>
<dbReference type="EMBL" id="LGRX02009862">
    <property type="protein sequence ID" value="KAK3271303.1"/>
    <property type="molecule type" value="Genomic_DNA"/>
</dbReference>
<dbReference type="AlphaFoldDB" id="A0AAE0G4E2"/>
<evidence type="ECO:0000313" key="3">
    <source>
        <dbReference type="Proteomes" id="UP001190700"/>
    </source>
</evidence>
<sequence>MSNPCCRIVQHYFALPTEFKRQFAFKNLCDVVHKASVDEVQDCRALIGDENYECLLRITMLKVPQPEPSRVEPAVIVGCSSGEAPDRVPIESEQKGFESPMQSASTDPPVIEVPAAPTAPHDVLLELDRSTNRTESKFANDPSTSIRTNTIKKNNRSKKKIMASTAREIVNNFQSHDDEA</sequence>
<keyword evidence="3" id="KW-1185">Reference proteome</keyword>
<evidence type="ECO:0000256" key="1">
    <source>
        <dbReference type="SAM" id="MobiDB-lite"/>
    </source>
</evidence>
<protein>
    <submittedName>
        <fullName evidence="2">Uncharacterized protein</fullName>
    </submittedName>
</protein>
<comment type="caution">
    <text evidence="2">The sequence shown here is derived from an EMBL/GenBank/DDBJ whole genome shotgun (WGS) entry which is preliminary data.</text>
</comment>
<gene>
    <name evidence="2" type="ORF">CYMTET_20341</name>
</gene>
<evidence type="ECO:0000313" key="2">
    <source>
        <dbReference type="EMBL" id="KAK3271303.1"/>
    </source>
</evidence>
<dbReference type="Proteomes" id="UP001190700">
    <property type="component" value="Unassembled WGS sequence"/>
</dbReference>
<feature type="region of interest" description="Disordered" evidence="1">
    <location>
        <begin position="129"/>
        <end position="163"/>
    </location>
</feature>